<feature type="region of interest" description="Disordered" evidence="1">
    <location>
        <begin position="1"/>
        <end position="131"/>
    </location>
</feature>
<evidence type="ECO:0000313" key="3">
    <source>
        <dbReference type="Proteomes" id="UP000215127"/>
    </source>
</evidence>
<name>A0A1X7RZK4_ZYMT9</name>
<dbReference type="AlphaFoldDB" id="A0A1X7RZK4"/>
<feature type="compositionally biased region" description="Basic residues" evidence="1">
    <location>
        <begin position="1"/>
        <end position="21"/>
    </location>
</feature>
<feature type="compositionally biased region" description="Basic and acidic residues" evidence="1">
    <location>
        <begin position="170"/>
        <end position="198"/>
    </location>
</feature>
<sequence>MPGRHHGPTPPRKKKPQRSRRTAASAEDLARRVDEQRSDEEVENMATQHTRPGAMQRGHRRNRRRTRVEEVLAREGRSTRDAQVEEAGAQEDALESRKNDAKAHEVSREVLTPRRERPKAPPGGLLAAANERLRQREAAEMQQARDQFFEQHPTGGDPMLRIFGKTITEMSDKQKAHHETNESRHAELKERGNKEHLEKMRKRREKKQARVAAGAGTADARRTAGVDDELDDRPQGEIVSTSRPPTSKHDGQGRQPGLAIEPSRLEGTLRGGESFSTTSNREKTNPFDQRPSTTGVAHRGGEQIARRLPPLFPVLPSQRGRNAGRAAVFESHAEVQARYEASGAADRRVLEEAAERRAQQYESVFGFRPDVETHPPQGLGGQHRFGFPYVAGGFAEGLQREQAQRGGLVGRRGGRAIEASVRGTEESNASSRNQREAQLPPALRGLPWAVPASDGRRGFPPRRLAHHSINGSRSETRDAVNHRRGAGMNSSQPGETRFKVENEESRIKQEDESDTVSPGQQPTTWLTDSPIKAESDPTVKVESEEQSSDAPHPARVGGQRSSGKDAKDLKTPAEILGWKPAFRT</sequence>
<dbReference type="EMBL" id="LT853698">
    <property type="protein sequence ID" value="SMQ52874.1"/>
    <property type="molecule type" value="Genomic_DNA"/>
</dbReference>
<feature type="compositionally biased region" description="Basic residues" evidence="1">
    <location>
        <begin position="199"/>
        <end position="209"/>
    </location>
</feature>
<feature type="compositionally biased region" description="Basic and acidic residues" evidence="1">
    <location>
        <begin position="562"/>
        <end position="571"/>
    </location>
</feature>
<feature type="compositionally biased region" description="Basic and acidic residues" evidence="1">
    <location>
        <begin position="94"/>
        <end position="119"/>
    </location>
</feature>
<proteinExistence type="predicted"/>
<evidence type="ECO:0000313" key="2">
    <source>
        <dbReference type="EMBL" id="SMQ52874.1"/>
    </source>
</evidence>
<feature type="region of interest" description="Disordered" evidence="1">
    <location>
        <begin position="169"/>
        <end position="317"/>
    </location>
</feature>
<gene>
    <name evidence="2" type="ORF">ZT3D7_G8027</name>
</gene>
<feature type="region of interest" description="Disordered" evidence="1">
    <location>
        <begin position="404"/>
        <end position="584"/>
    </location>
</feature>
<feature type="compositionally biased region" description="Polar residues" evidence="1">
    <location>
        <begin position="515"/>
        <end position="527"/>
    </location>
</feature>
<feature type="compositionally biased region" description="Basic and acidic residues" evidence="1">
    <location>
        <begin position="531"/>
        <end position="543"/>
    </location>
</feature>
<evidence type="ECO:0000256" key="1">
    <source>
        <dbReference type="SAM" id="MobiDB-lite"/>
    </source>
</evidence>
<dbReference type="Proteomes" id="UP000215127">
    <property type="component" value="Chromosome 7"/>
</dbReference>
<organism evidence="2 3">
    <name type="scientific">Zymoseptoria tritici (strain ST99CH_3D7)</name>
    <dbReference type="NCBI Taxonomy" id="1276538"/>
    <lineage>
        <taxon>Eukaryota</taxon>
        <taxon>Fungi</taxon>
        <taxon>Dikarya</taxon>
        <taxon>Ascomycota</taxon>
        <taxon>Pezizomycotina</taxon>
        <taxon>Dothideomycetes</taxon>
        <taxon>Dothideomycetidae</taxon>
        <taxon>Mycosphaerellales</taxon>
        <taxon>Mycosphaerellaceae</taxon>
        <taxon>Zymoseptoria</taxon>
    </lineage>
</organism>
<reference evidence="2 3" key="1">
    <citation type="submission" date="2016-06" db="EMBL/GenBank/DDBJ databases">
        <authorList>
            <person name="Kjaerup R.B."/>
            <person name="Dalgaard T.S."/>
            <person name="Juul-Madsen H.R."/>
        </authorList>
    </citation>
    <scope>NUCLEOTIDE SEQUENCE [LARGE SCALE GENOMIC DNA]</scope>
</reference>
<accession>A0A1X7RZK4</accession>
<protein>
    <submittedName>
        <fullName evidence="2">Uncharacterized protein</fullName>
    </submittedName>
</protein>
<feature type="compositionally biased region" description="Basic and acidic residues" evidence="1">
    <location>
        <begin position="67"/>
        <end position="83"/>
    </location>
</feature>
<keyword evidence="3" id="KW-1185">Reference proteome</keyword>
<feature type="compositionally biased region" description="Basic and acidic residues" evidence="1">
    <location>
        <begin position="496"/>
        <end position="510"/>
    </location>
</feature>
<feature type="compositionally biased region" description="Polar residues" evidence="1">
    <location>
        <begin position="286"/>
        <end position="295"/>
    </location>
</feature>
<feature type="compositionally biased region" description="Basic residues" evidence="1">
    <location>
        <begin position="57"/>
        <end position="66"/>
    </location>
</feature>